<sequence length="447" mass="49993">MGELNTSKPFQVIIVGAGIGGLVCAISSAREGLAVKVLERAPEILPIGAGIQIPPNAARILASLDLLPKIRETAIEVQKLNFRRYEDGRLLASRKSRSHAQWFVIHRADYHQVLLDEAKRLGVEIQLNASVKDISFEDGVVYLEDDTTLKGDVVIGGDGSLWSTTREKLLGKDSQPFQTGDLAYRGTFTLEQLEALNDPRVEELCKEPAVTVWFGPEKHCVFYPVRGGTQFNLVLLRPDNLPQGTRTVKGDIEEMRYTFHGWDSVLTKIISCIPSVLRWKLCHHDELDTWTKGRVALLGDACHPTLPYQAQGAAMAVEDGAILGRFLGKLFLLLQNGSISPASEAESISRVLKLYETIRKHRTTQNVQGAISNRHFYHLPDGPEQQKRDEEMAKHSFTTETSEYKFLDMKYNADLLEVPVLREAGKAFDSWWSSHTEDKGEGNRSLM</sequence>
<evidence type="ECO:0000313" key="8">
    <source>
        <dbReference type="Proteomes" id="UP000504638"/>
    </source>
</evidence>
<dbReference type="SUPFAM" id="SSF54373">
    <property type="entry name" value="FAD-linked reductases, C-terminal domain"/>
    <property type="match status" value="1"/>
</dbReference>
<dbReference type="SUPFAM" id="SSF51905">
    <property type="entry name" value="FAD/NAD(P)-binding domain"/>
    <property type="match status" value="1"/>
</dbReference>
<dbReference type="GO" id="GO:0071949">
    <property type="term" value="F:FAD binding"/>
    <property type="evidence" value="ECO:0007669"/>
    <property type="project" value="InterPro"/>
</dbReference>
<dbReference type="OrthoDB" id="16820at2759"/>
<keyword evidence="8" id="KW-1185">Reference proteome</keyword>
<comment type="similarity">
    <text evidence="1">Belongs to the paxM FAD-dependent monooxygenase family.</text>
</comment>
<dbReference type="InterPro" id="IPR002938">
    <property type="entry name" value="FAD-bd"/>
</dbReference>
<dbReference type="AlphaFoldDB" id="A0A6G1G602"/>
<protein>
    <submittedName>
        <fullName evidence="7 9">FAD/NAD(P)-binding domain-containing protein</fullName>
    </submittedName>
</protein>
<dbReference type="Gene3D" id="3.50.50.60">
    <property type="entry name" value="FAD/NAD(P)-binding domain"/>
    <property type="match status" value="1"/>
</dbReference>
<reference evidence="9" key="2">
    <citation type="submission" date="2020-04" db="EMBL/GenBank/DDBJ databases">
        <authorList>
            <consortium name="NCBI Genome Project"/>
        </authorList>
    </citation>
    <scope>NUCLEOTIDE SEQUENCE</scope>
    <source>
        <strain evidence="9">CBS 781.70</strain>
    </source>
</reference>
<keyword evidence="4" id="KW-0560">Oxidoreductase</keyword>
<evidence type="ECO:0000313" key="9">
    <source>
        <dbReference type="RefSeq" id="XP_033534987.1"/>
    </source>
</evidence>
<evidence type="ECO:0000256" key="5">
    <source>
        <dbReference type="ARBA" id="ARBA00023033"/>
    </source>
</evidence>
<dbReference type="Pfam" id="PF01494">
    <property type="entry name" value="FAD_binding_3"/>
    <property type="match status" value="1"/>
</dbReference>
<reference evidence="7 9" key="1">
    <citation type="submission" date="2020-01" db="EMBL/GenBank/DDBJ databases">
        <authorList>
            <consortium name="DOE Joint Genome Institute"/>
            <person name="Haridas S."/>
            <person name="Albert R."/>
            <person name="Binder M."/>
            <person name="Bloem J."/>
            <person name="Labutti K."/>
            <person name="Salamov A."/>
            <person name="Andreopoulos B."/>
            <person name="Baker S.E."/>
            <person name="Barry K."/>
            <person name="Bills G."/>
            <person name="Bluhm B.H."/>
            <person name="Cannon C."/>
            <person name="Castanera R."/>
            <person name="Culley D.E."/>
            <person name="Daum C."/>
            <person name="Ezra D."/>
            <person name="Gonzalez J.B."/>
            <person name="Henrissat B."/>
            <person name="Kuo A."/>
            <person name="Liang C."/>
            <person name="Lipzen A."/>
            <person name="Lutzoni F."/>
            <person name="Magnuson J."/>
            <person name="Mondo S."/>
            <person name="Nolan M."/>
            <person name="Ohm R."/>
            <person name="Pangilinan J."/>
            <person name="Park H.-J."/>
            <person name="Ramirez L."/>
            <person name="Alfaro M."/>
            <person name="Sun H."/>
            <person name="Tritt A."/>
            <person name="Yoshinaga Y."/>
            <person name="Zwiers L.-H."/>
            <person name="Turgeon B.G."/>
            <person name="Goodwin S.B."/>
            <person name="Spatafora J.W."/>
            <person name="Crous P.W."/>
            <person name="Grigoriev I.V."/>
        </authorList>
    </citation>
    <scope>NUCLEOTIDE SEQUENCE</scope>
    <source>
        <strain evidence="7 9">CBS 781.70</strain>
    </source>
</reference>
<evidence type="ECO:0000256" key="2">
    <source>
        <dbReference type="ARBA" id="ARBA00022630"/>
    </source>
</evidence>
<proteinExistence type="inferred from homology"/>
<dbReference type="EMBL" id="ML975155">
    <property type="protein sequence ID" value="KAF1813356.1"/>
    <property type="molecule type" value="Genomic_DNA"/>
</dbReference>
<gene>
    <name evidence="7 9" type="ORF">P152DRAFT_502667</name>
</gene>
<dbReference type="InterPro" id="IPR050493">
    <property type="entry name" value="FAD-dep_Monooxygenase_BioMet"/>
</dbReference>
<dbReference type="RefSeq" id="XP_033534987.1">
    <property type="nucleotide sequence ID" value="XM_033682336.1"/>
</dbReference>
<dbReference type="PANTHER" id="PTHR13789:SF311">
    <property type="entry name" value="HYDROXYLASE, PUTATIVE (AFU_ORTHOLOGUE AFUA_5G10180)-RELATED"/>
    <property type="match status" value="1"/>
</dbReference>
<evidence type="ECO:0000259" key="6">
    <source>
        <dbReference type="Pfam" id="PF01494"/>
    </source>
</evidence>
<keyword evidence="5" id="KW-0503">Monooxygenase</keyword>
<evidence type="ECO:0000256" key="3">
    <source>
        <dbReference type="ARBA" id="ARBA00022827"/>
    </source>
</evidence>
<name>A0A6G1G602_9PEZI</name>
<evidence type="ECO:0000256" key="1">
    <source>
        <dbReference type="ARBA" id="ARBA00007992"/>
    </source>
</evidence>
<dbReference type="Proteomes" id="UP000504638">
    <property type="component" value="Unplaced"/>
</dbReference>
<dbReference type="PANTHER" id="PTHR13789">
    <property type="entry name" value="MONOOXYGENASE"/>
    <property type="match status" value="1"/>
</dbReference>
<dbReference type="PRINTS" id="PR00420">
    <property type="entry name" value="RNGMNOXGNASE"/>
</dbReference>
<dbReference type="GeneID" id="54422906"/>
<accession>A0A6G1G602</accession>
<organism evidence="7">
    <name type="scientific">Eremomyces bilateralis CBS 781.70</name>
    <dbReference type="NCBI Taxonomy" id="1392243"/>
    <lineage>
        <taxon>Eukaryota</taxon>
        <taxon>Fungi</taxon>
        <taxon>Dikarya</taxon>
        <taxon>Ascomycota</taxon>
        <taxon>Pezizomycotina</taxon>
        <taxon>Dothideomycetes</taxon>
        <taxon>Dothideomycetes incertae sedis</taxon>
        <taxon>Eremomycetales</taxon>
        <taxon>Eremomycetaceae</taxon>
        <taxon>Eremomyces</taxon>
    </lineage>
</organism>
<keyword evidence="3" id="KW-0274">FAD</keyword>
<dbReference type="InterPro" id="IPR036188">
    <property type="entry name" value="FAD/NAD-bd_sf"/>
</dbReference>
<reference evidence="9" key="3">
    <citation type="submission" date="2025-04" db="UniProtKB">
        <authorList>
            <consortium name="RefSeq"/>
        </authorList>
    </citation>
    <scope>IDENTIFICATION</scope>
    <source>
        <strain evidence="9">CBS 781.70</strain>
    </source>
</reference>
<dbReference type="FunFam" id="3.50.50.60:FF:000115">
    <property type="entry name" value="Salicylate hydroxylase, putative"/>
    <property type="match status" value="1"/>
</dbReference>
<evidence type="ECO:0000313" key="7">
    <source>
        <dbReference type="EMBL" id="KAF1813356.1"/>
    </source>
</evidence>
<evidence type="ECO:0000256" key="4">
    <source>
        <dbReference type="ARBA" id="ARBA00023002"/>
    </source>
</evidence>
<dbReference type="GO" id="GO:0004497">
    <property type="term" value="F:monooxygenase activity"/>
    <property type="evidence" value="ECO:0007669"/>
    <property type="project" value="UniProtKB-KW"/>
</dbReference>
<keyword evidence="2" id="KW-0285">Flavoprotein</keyword>
<feature type="domain" description="FAD-binding" evidence="6">
    <location>
        <begin position="11"/>
        <end position="329"/>
    </location>
</feature>